<evidence type="ECO:0000313" key="1">
    <source>
        <dbReference type="EMBL" id="PFX27007.1"/>
    </source>
</evidence>
<organism evidence="1 2">
    <name type="scientific">Stylophora pistillata</name>
    <name type="common">Smooth cauliflower coral</name>
    <dbReference type="NCBI Taxonomy" id="50429"/>
    <lineage>
        <taxon>Eukaryota</taxon>
        <taxon>Metazoa</taxon>
        <taxon>Cnidaria</taxon>
        <taxon>Anthozoa</taxon>
        <taxon>Hexacorallia</taxon>
        <taxon>Scleractinia</taxon>
        <taxon>Astrocoeniina</taxon>
        <taxon>Pocilloporidae</taxon>
        <taxon>Stylophora</taxon>
    </lineage>
</organism>
<dbReference type="EMBL" id="LSMT01000113">
    <property type="protein sequence ID" value="PFX27007.1"/>
    <property type="molecule type" value="Genomic_DNA"/>
</dbReference>
<dbReference type="Proteomes" id="UP000225706">
    <property type="component" value="Unassembled WGS sequence"/>
</dbReference>
<gene>
    <name evidence="1" type="ORF">AWC38_SpisGene8293</name>
</gene>
<sequence length="98" mass="11246">MSQNTAGRVNQGILELQDLCSEVTNTATSKISLLEHTLHCFQHRFTDAQLSLLRCSPATWICSLLFRALQFSTNYKLFTTQAFSTRFHRLKTIGHRQD</sequence>
<evidence type="ECO:0000313" key="2">
    <source>
        <dbReference type="Proteomes" id="UP000225706"/>
    </source>
</evidence>
<comment type="caution">
    <text evidence="1">The sequence shown here is derived from an EMBL/GenBank/DDBJ whole genome shotgun (WGS) entry which is preliminary data.</text>
</comment>
<protein>
    <submittedName>
        <fullName evidence="1">Uncharacterized protein</fullName>
    </submittedName>
</protein>
<reference evidence="2" key="1">
    <citation type="journal article" date="2017" name="bioRxiv">
        <title>Comparative analysis of the genomes of Stylophora pistillata and Acropora digitifera provides evidence for extensive differences between species of corals.</title>
        <authorList>
            <person name="Voolstra C.R."/>
            <person name="Li Y."/>
            <person name="Liew Y.J."/>
            <person name="Baumgarten S."/>
            <person name="Zoccola D."/>
            <person name="Flot J.-F."/>
            <person name="Tambutte S."/>
            <person name="Allemand D."/>
            <person name="Aranda M."/>
        </authorList>
    </citation>
    <scope>NUCLEOTIDE SEQUENCE [LARGE SCALE GENOMIC DNA]</scope>
</reference>
<keyword evidence="2" id="KW-1185">Reference proteome</keyword>
<dbReference type="AlphaFoldDB" id="A0A2B4SEL9"/>
<proteinExistence type="predicted"/>
<name>A0A2B4SEL9_STYPI</name>
<accession>A0A2B4SEL9</accession>